<dbReference type="Proteomes" id="UP000477722">
    <property type="component" value="Unassembled WGS sequence"/>
</dbReference>
<dbReference type="Pfam" id="PF05050">
    <property type="entry name" value="Methyltransf_21"/>
    <property type="match status" value="1"/>
</dbReference>
<dbReference type="Gene3D" id="3.40.50.150">
    <property type="entry name" value="Vaccinia Virus protein VP39"/>
    <property type="match status" value="1"/>
</dbReference>
<sequence>MRDLRELQLGAQRGYLRYAPPAWPGMAHLAKRVNHELREHPHRGIARTRWGDWLAVDTTDLIQRFLYIWGTWEPHMSAWLRRTLRPGDGYVDVGANIGYFSLLAAHLVGPGGRVVAVEASPSVHRRLVRHVEYNRRDSVRTVHAAVSSKPESVEFVLASDRNMGAAGIVPYEGQAKERFTVQARPLPELLENEEIAKARVIKIDVEGAEGGVVRGLTPVLDRLRPDAEISVEVTPSRMARLGESVDDLLRTMTAHGFHAYRLHNSYAPASYPAAMEHPLPPMRWRDPVANECDLVFSRRDVEAL</sequence>
<protein>
    <submittedName>
        <fullName evidence="2">FkbM family methyltransferase</fullName>
    </submittedName>
</protein>
<keyword evidence="2" id="KW-0808">Transferase</keyword>
<reference evidence="2 3" key="1">
    <citation type="submission" date="2020-02" db="EMBL/GenBank/DDBJ databases">
        <title>Whole-genome analyses of novel actinobacteria.</title>
        <authorList>
            <person name="Sahin N."/>
            <person name="Tatar D."/>
        </authorList>
    </citation>
    <scope>NUCLEOTIDE SEQUENCE [LARGE SCALE GENOMIC DNA]</scope>
    <source>
        <strain evidence="2 3">SB3404</strain>
    </source>
</reference>
<evidence type="ECO:0000259" key="1">
    <source>
        <dbReference type="Pfam" id="PF05050"/>
    </source>
</evidence>
<dbReference type="PANTHER" id="PTHR34203:SF15">
    <property type="entry name" value="SLL1173 PROTEIN"/>
    <property type="match status" value="1"/>
</dbReference>
<dbReference type="GO" id="GO:0008168">
    <property type="term" value="F:methyltransferase activity"/>
    <property type="evidence" value="ECO:0007669"/>
    <property type="project" value="UniProtKB-KW"/>
</dbReference>
<feature type="domain" description="Methyltransferase FkbM" evidence="1">
    <location>
        <begin position="92"/>
        <end position="258"/>
    </location>
</feature>
<name>A0A6G4X7G7_9ACTN</name>
<dbReference type="GO" id="GO:0032259">
    <property type="term" value="P:methylation"/>
    <property type="evidence" value="ECO:0007669"/>
    <property type="project" value="UniProtKB-KW"/>
</dbReference>
<evidence type="ECO:0000313" key="3">
    <source>
        <dbReference type="Proteomes" id="UP000477722"/>
    </source>
</evidence>
<dbReference type="CDD" id="cd02440">
    <property type="entry name" value="AdoMet_MTases"/>
    <property type="match status" value="1"/>
</dbReference>
<comment type="caution">
    <text evidence="2">The sequence shown here is derived from an EMBL/GenBank/DDBJ whole genome shotgun (WGS) entry which is preliminary data.</text>
</comment>
<gene>
    <name evidence="2" type="ORF">G5C65_30495</name>
</gene>
<evidence type="ECO:0000313" key="2">
    <source>
        <dbReference type="EMBL" id="NGO72611.1"/>
    </source>
</evidence>
<dbReference type="AlphaFoldDB" id="A0A6G4X7G7"/>
<dbReference type="InterPro" id="IPR006342">
    <property type="entry name" value="FkbM_mtfrase"/>
</dbReference>
<dbReference type="InterPro" id="IPR052514">
    <property type="entry name" value="SAM-dependent_MTase"/>
</dbReference>
<proteinExistence type="predicted"/>
<dbReference type="RefSeq" id="WP_165302289.1">
    <property type="nucleotide sequence ID" value="NZ_JAAKZZ010000497.1"/>
</dbReference>
<keyword evidence="3" id="KW-1185">Reference proteome</keyword>
<dbReference type="InterPro" id="IPR029063">
    <property type="entry name" value="SAM-dependent_MTases_sf"/>
</dbReference>
<dbReference type="PANTHER" id="PTHR34203">
    <property type="entry name" value="METHYLTRANSFERASE, FKBM FAMILY PROTEIN"/>
    <property type="match status" value="1"/>
</dbReference>
<keyword evidence="2" id="KW-0489">Methyltransferase</keyword>
<dbReference type="SUPFAM" id="SSF53335">
    <property type="entry name" value="S-adenosyl-L-methionine-dependent methyltransferases"/>
    <property type="match status" value="1"/>
</dbReference>
<accession>A0A6G4X7G7</accession>
<dbReference type="EMBL" id="JAAKZZ010000497">
    <property type="protein sequence ID" value="NGO72611.1"/>
    <property type="molecule type" value="Genomic_DNA"/>
</dbReference>
<organism evidence="2 3">
    <name type="scientific">Streptomyces boncukensis</name>
    <dbReference type="NCBI Taxonomy" id="2711219"/>
    <lineage>
        <taxon>Bacteria</taxon>
        <taxon>Bacillati</taxon>
        <taxon>Actinomycetota</taxon>
        <taxon>Actinomycetes</taxon>
        <taxon>Kitasatosporales</taxon>
        <taxon>Streptomycetaceae</taxon>
        <taxon>Streptomyces</taxon>
    </lineage>
</organism>
<dbReference type="NCBIfam" id="TIGR01444">
    <property type="entry name" value="fkbM_fam"/>
    <property type="match status" value="1"/>
</dbReference>